<proteinExistence type="predicted"/>
<name>A0A813H588_POLGL</name>
<feature type="compositionally biased region" description="Acidic residues" evidence="1">
    <location>
        <begin position="34"/>
        <end position="51"/>
    </location>
</feature>
<dbReference type="EMBL" id="CAJNNV010030572">
    <property type="protein sequence ID" value="CAE8632956.1"/>
    <property type="molecule type" value="Genomic_DNA"/>
</dbReference>
<feature type="region of interest" description="Disordered" evidence="1">
    <location>
        <begin position="30"/>
        <end position="51"/>
    </location>
</feature>
<dbReference type="Proteomes" id="UP000654075">
    <property type="component" value="Unassembled WGS sequence"/>
</dbReference>
<protein>
    <submittedName>
        <fullName evidence="2">Uncharacterized protein</fullName>
    </submittedName>
</protein>
<comment type="caution">
    <text evidence="2">The sequence shown here is derived from an EMBL/GenBank/DDBJ whole genome shotgun (WGS) entry which is preliminary data.</text>
</comment>
<evidence type="ECO:0000313" key="3">
    <source>
        <dbReference type="Proteomes" id="UP000654075"/>
    </source>
</evidence>
<organism evidence="2 3">
    <name type="scientific">Polarella glacialis</name>
    <name type="common">Dinoflagellate</name>
    <dbReference type="NCBI Taxonomy" id="89957"/>
    <lineage>
        <taxon>Eukaryota</taxon>
        <taxon>Sar</taxon>
        <taxon>Alveolata</taxon>
        <taxon>Dinophyceae</taxon>
        <taxon>Suessiales</taxon>
        <taxon>Suessiaceae</taxon>
        <taxon>Polarella</taxon>
    </lineage>
</organism>
<gene>
    <name evidence="2" type="ORF">PGLA1383_LOCUS48877</name>
</gene>
<reference evidence="2" key="1">
    <citation type="submission" date="2021-02" db="EMBL/GenBank/DDBJ databases">
        <authorList>
            <person name="Dougan E. K."/>
            <person name="Rhodes N."/>
            <person name="Thang M."/>
            <person name="Chan C."/>
        </authorList>
    </citation>
    <scope>NUCLEOTIDE SEQUENCE</scope>
</reference>
<keyword evidence="3" id="KW-1185">Reference proteome</keyword>
<dbReference type="AlphaFoldDB" id="A0A813H588"/>
<accession>A0A813H588</accession>
<evidence type="ECO:0000256" key="1">
    <source>
        <dbReference type="SAM" id="MobiDB-lite"/>
    </source>
</evidence>
<sequence length="51" mass="5790">MANPDKGIFPLKIREPMILDANNFLRSKGLFPEDKDDSDDDMVFGDDDFPS</sequence>
<evidence type="ECO:0000313" key="2">
    <source>
        <dbReference type="EMBL" id="CAE8632956.1"/>
    </source>
</evidence>